<protein>
    <submittedName>
        <fullName evidence="4">Tetratricopeptide repeat protein</fullName>
    </submittedName>
</protein>
<reference evidence="4 5" key="1">
    <citation type="submission" date="2018-05" db="EMBL/GenBank/DDBJ databases">
        <title>Genomic Encyclopedia of Type Strains, Phase IV (KMG-IV): sequencing the most valuable type-strain genomes for metagenomic binning, comparative biology and taxonomic classification.</title>
        <authorList>
            <person name="Goeker M."/>
        </authorList>
    </citation>
    <scope>NUCLEOTIDE SEQUENCE [LARGE SCALE GENOMIC DNA]</scope>
    <source>
        <strain evidence="4 5">DSM 23606</strain>
    </source>
</reference>
<gene>
    <name evidence="4" type="ORF">C7443_11610</name>
</gene>
<proteinExistence type="predicted"/>
<comment type="caution">
    <text evidence="4">The sequence shown here is derived from an EMBL/GenBank/DDBJ whole genome shotgun (WGS) entry which is preliminary data.</text>
</comment>
<name>A0A317MRP7_9GAMM</name>
<dbReference type="InterPro" id="IPR013105">
    <property type="entry name" value="TPR_2"/>
</dbReference>
<dbReference type="InterPro" id="IPR019734">
    <property type="entry name" value="TPR_rpt"/>
</dbReference>
<dbReference type="PROSITE" id="PS50005">
    <property type="entry name" value="TPR"/>
    <property type="match status" value="1"/>
</dbReference>
<organism evidence="4 5">
    <name type="scientific">Plasticicumulans acidivorans</name>
    <dbReference type="NCBI Taxonomy" id="886464"/>
    <lineage>
        <taxon>Bacteria</taxon>
        <taxon>Pseudomonadati</taxon>
        <taxon>Pseudomonadota</taxon>
        <taxon>Gammaproteobacteria</taxon>
        <taxon>Candidatus Competibacteraceae</taxon>
        <taxon>Plasticicumulans</taxon>
    </lineage>
</organism>
<keyword evidence="2 3" id="KW-0802">TPR repeat</keyword>
<sequence>MMQTTPIWVSIACGGLLACSSFPSVPDADTANGQATVSAQCSALMANPVENADPWFQLGNALVELDRLDEAEFAYRKALKYSNDPRIEHNLGLLHLRLGVQSLQAAGRKLPVNDPARINARAFTSQLLRTPL</sequence>
<dbReference type="Gene3D" id="1.25.40.10">
    <property type="entry name" value="Tetratricopeptide repeat domain"/>
    <property type="match status" value="1"/>
</dbReference>
<dbReference type="SMART" id="SM00028">
    <property type="entry name" value="TPR"/>
    <property type="match status" value="1"/>
</dbReference>
<evidence type="ECO:0000256" key="2">
    <source>
        <dbReference type="ARBA" id="ARBA00022803"/>
    </source>
</evidence>
<feature type="repeat" description="TPR" evidence="3">
    <location>
        <begin position="52"/>
        <end position="85"/>
    </location>
</feature>
<evidence type="ECO:0000256" key="3">
    <source>
        <dbReference type="PROSITE-ProRule" id="PRU00339"/>
    </source>
</evidence>
<evidence type="ECO:0000313" key="5">
    <source>
        <dbReference type="Proteomes" id="UP000246569"/>
    </source>
</evidence>
<dbReference type="Proteomes" id="UP000246569">
    <property type="component" value="Unassembled WGS sequence"/>
</dbReference>
<keyword evidence="5" id="KW-1185">Reference proteome</keyword>
<dbReference type="Pfam" id="PF07719">
    <property type="entry name" value="TPR_2"/>
    <property type="match status" value="1"/>
</dbReference>
<dbReference type="AlphaFoldDB" id="A0A317MRP7"/>
<evidence type="ECO:0000256" key="1">
    <source>
        <dbReference type="ARBA" id="ARBA00022737"/>
    </source>
</evidence>
<accession>A0A317MRP7</accession>
<dbReference type="EMBL" id="QGTJ01000016">
    <property type="protein sequence ID" value="PWV58504.1"/>
    <property type="molecule type" value="Genomic_DNA"/>
</dbReference>
<dbReference type="SUPFAM" id="SSF48452">
    <property type="entry name" value="TPR-like"/>
    <property type="match status" value="1"/>
</dbReference>
<keyword evidence="1" id="KW-0677">Repeat</keyword>
<dbReference type="InterPro" id="IPR011990">
    <property type="entry name" value="TPR-like_helical_dom_sf"/>
</dbReference>
<evidence type="ECO:0000313" key="4">
    <source>
        <dbReference type="EMBL" id="PWV58504.1"/>
    </source>
</evidence>